<name>A0AC35FPN5_9BILA</name>
<proteinExistence type="predicted"/>
<protein>
    <submittedName>
        <fullName evidence="2">Uncharacterized protein</fullName>
    </submittedName>
</protein>
<evidence type="ECO:0000313" key="1">
    <source>
        <dbReference type="Proteomes" id="UP000887580"/>
    </source>
</evidence>
<dbReference type="WBParaSite" id="PS1159_v2.g19491.t1">
    <property type="protein sequence ID" value="PS1159_v2.g19491.t1"/>
    <property type="gene ID" value="PS1159_v2.g19491"/>
</dbReference>
<accession>A0AC35FPN5</accession>
<organism evidence="1 2">
    <name type="scientific">Panagrolaimus sp. PS1159</name>
    <dbReference type="NCBI Taxonomy" id="55785"/>
    <lineage>
        <taxon>Eukaryota</taxon>
        <taxon>Metazoa</taxon>
        <taxon>Ecdysozoa</taxon>
        <taxon>Nematoda</taxon>
        <taxon>Chromadorea</taxon>
        <taxon>Rhabditida</taxon>
        <taxon>Tylenchina</taxon>
        <taxon>Panagrolaimomorpha</taxon>
        <taxon>Panagrolaimoidea</taxon>
        <taxon>Panagrolaimidae</taxon>
        <taxon>Panagrolaimus</taxon>
    </lineage>
</organism>
<dbReference type="Proteomes" id="UP000887580">
    <property type="component" value="Unplaced"/>
</dbReference>
<evidence type="ECO:0000313" key="2">
    <source>
        <dbReference type="WBParaSite" id="PS1159_v2.g19491.t1"/>
    </source>
</evidence>
<sequence>MVNHVGIDPHTGKISAYNTLDKVVSEYAISEVRSIDDIEKIDVMFNEIRSTIDGEFGCACIYLRPDYLQKFRKQFIASCISHGFAKVQIIYWETVKFYTVVPQTNYEPNDSDIILICSYSTAYVWKYQYGIFKLHDSFDLVASDNIYPNVVFYDQITDFSSIEKFFPDANFIIHEFRNYNHGALYKARMMGNDPDITNFNLENPVNRQNGIATVALDNNGERLLPSYVAYDEKNVKCGQIVFNRLRNYSKSSVFDSKRLIGKMFFEIKVDHSWPFEIIPIKLVELTSDNEIEEESDEFYFNIKVQTSTGDVNKNPEEVSADLLKDIKLKAEVFQGKKIDKAVITVPAAFNNNQRQATYNAAMLAGFHKVDFLPEPVAAAFAYFIDRPIPNSSTLLLFDLGGGTLDVCIFKIENNKLEIISQNGDTTIGGRDFDNLLIRHFEQQLTEEYQITITESRKYKLMLKCQEIKENLSTLITDKLDVEDIHPSVEANLPISRHEFEIMSMEMLNEIRQNVRAALTKINYEPSQINKVLQVGGGCRMPMIKDMLQQLFPNSEQCCEEHPEEVVAVGATYYSYYLNLPQNSPFFVMRTD</sequence>
<reference evidence="2" key="1">
    <citation type="submission" date="2022-11" db="UniProtKB">
        <authorList>
            <consortium name="WormBaseParasite"/>
        </authorList>
    </citation>
    <scope>IDENTIFICATION</scope>
</reference>